<dbReference type="InParanoid" id="A0A2H3D3A4"/>
<gene>
    <name evidence="2" type="ORF">ARMGADRAFT_1034190</name>
</gene>
<accession>A0A2H3D3A4</accession>
<feature type="transmembrane region" description="Helical" evidence="1">
    <location>
        <begin position="171"/>
        <end position="189"/>
    </location>
</feature>
<organism evidence="2 3">
    <name type="scientific">Armillaria gallica</name>
    <name type="common">Bulbous honey fungus</name>
    <name type="synonym">Armillaria bulbosa</name>
    <dbReference type="NCBI Taxonomy" id="47427"/>
    <lineage>
        <taxon>Eukaryota</taxon>
        <taxon>Fungi</taxon>
        <taxon>Dikarya</taxon>
        <taxon>Basidiomycota</taxon>
        <taxon>Agaricomycotina</taxon>
        <taxon>Agaricomycetes</taxon>
        <taxon>Agaricomycetidae</taxon>
        <taxon>Agaricales</taxon>
        <taxon>Marasmiineae</taxon>
        <taxon>Physalacriaceae</taxon>
        <taxon>Armillaria</taxon>
    </lineage>
</organism>
<keyword evidence="1" id="KW-1133">Transmembrane helix</keyword>
<dbReference type="AlphaFoldDB" id="A0A2H3D3A4"/>
<keyword evidence="1" id="KW-0812">Transmembrane</keyword>
<evidence type="ECO:0000256" key="1">
    <source>
        <dbReference type="SAM" id="Phobius"/>
    </source>
</evidence>
<protein>
    <submittedName>
        <fullName evidence="2">Uncharacterized protein</fullName>
    </submittedName>
</protein>
<keyword evidence="1" id="KW-0472">Membrane</keyword>
<evidence type="ECO:0000313" key="2">
    <source>
        <dbReference type="EMBL" id="PBK88224.1"/>
    </source>
</evidence>
<name>A0A2H3D3A4_ARMGA</name>
<sequence>MLVEWIVAWDNCNLSASCTEVNIFFDANLSPPDAGRVYDCPSNNNRPTEPIFIWNATTMRSFSSSNMMNNPPKFRTELFIYPVLDGPLFASMHSRGTLAYYPFDSYQSEIFAFAQEALTNKSVSLVLGSASRLIETFSSDLKITTGVTSTDPTYMEDTGFLQQEVIHAYVILQRSTLVIGYCLVITVTFCWGFPLILRMVTVMICLIMITTVVFGYRQRNEIVVVPIGTVFAFTQLRSTMPGAPDGFGDVLGTRCFISVPYDRLTSFRHRFSWATTMPRPSVDLCIYLFTDPHDPSRKAFTWDELVSVFRFYIRSVWNTVKACAQRGRHRIQIARWKVSNVIEIPSANLDS</sequence>
<proteinExistence type="predicted"/>
<dbReference type="STRING" id="47427.A0A2H3D3A4"/>
<evidence type="ECO:0000313" key="3">
    <source>
        <dbReference type="Proteomes" id="UP000217790"/>
    </source>
</evidence>
<keyword evidence="3" id="KW-1185">Reference proteome</keyword>
<feature type="transmembrane region" description="Helical" evidence="1">
    <location>
        <begin position="195"/>
        <end position="216"/>
    </location>
</feature>
<dbReference type="EMBL" id="KZ293674">
    <property type="protein sequence ID" value="PBK88224.1"/>
    <property type="molecule type" value="Genomic_DNA"/>
</dbReference>
<dbReference type="OrthoDB" id="2923771at2759"/>
<dbReference type="Proteomes" id="UP000217790">
    <property type="component" value="Unassembled WGS sequence"/>
</dbReference>
<reference evidence="3" key="1">
    <citation type="journal article" date="2017" name="Nat. Ecol. Evol.">
        <title>Genome expansion and lineage-specific genetic innovations in the forest pathogenic fungi Armillaria.</title>
        <authorList>
            <person name="Sipos G."/>
            <person name="Prasanna A.N."/>
            <person name="Walter M.C."/>
            <person name="O'Connor E."/>
            <person name="Balint B."/>
            <person name="Krizsan K."/>
            <person name="Kiss B."/>
            <person name="Hess J."/>
            <person name="Varga T."/>
            <person name="Slot J."/>
            <person name="Riley R."/>
            <person name="Boka B."/>
            <person name="Rigling D."/>
            <person name="Barry K."/>
            <person name="Lee J."/>
            <person name="Mihaltcheva S."/>
            <person name="LaButti K."/>
            <person name="Lipzen A."/>
            <person name="Waldron R."/>
            <person name="Moloney N.M."/>
            <person name="Sperisen C."/>
            <person name="Kredics L."/>
            <person name="Vagvoelgyi C."/>
            <person name="Patrignani A."/>
            <person name="Fitzpatrick D."/>
            <person name="Nagy I."/>
            <person name="Doyle S."/>
            <person name="Anderson J.B."/>
            <person name="Grigoriev I.V."/>
            <person name="Gueldener U."/>
            <person name="Muensterkoetter M."/>
            <person name="Nagy L.G."/>
        </authorList>
    </citation>
    <scope>NUCLEOTIDE SEQUENCE [LARGE SCALE GENOMIC DNA]</scope>
    <source>
        <strain evidence="3">Ar21-2</strain>
    </source>
</reference>